<dbReference type="PANTHER" id="PTHR33272">
    <property type="entry name" value="PROTEIN CBG22877-RELATED"/>
    <property type="match status" value="1"/>
</dbReference>
<dbReference type="HOGENOM" id="CLU_161560_1_1_1"/>
<dbReference type="Proteomes" id="UP000008281">
    <property type="component" value="Unassembled WGS sequence"/>
</dbReference>
<evidence type="ECO:0000313" key="2">
    <source>
        <dbReference type="Proteomes" id="UP000008281"/>
    </source>
</evidence>
<name>E3LPJ7_CAERE</name>
<dbReference type="InterPro" id="IPR027913">
    <property type="entry name" value="DUF4473"/>
</dbReference>
<dbReference type="KEGG" id="crq:GCK72_018039"/>
<dbReference type="EMBL" id="DS268412">
    <property type="protein sequence ID" value="EFP05644.1"/>
    <property type="molecule type" value="Genomic_DNA"/>
</dbReference>
<dbReference type="OrthoDB" id="5864215at2759"/>
<dbReference type="PANTHER" id="PTHR33272:SF14">
    <property type="entry name" value="TRANSCELLULAR CHAPERONE SIGNALING (X)CROSS TISSUE"/>
    <property type="match status" value="1"/>
</dbReference>
<evidence type="ECO:0000313" key="1">
    <source>
        <dbReference type="EMBL" id="EFP05644.1"/>
    </source>
</evidence>
<sequence>MCKLFVAVALLAIAVYAAPPAPPTADEVKAQLVAAGISDKAAQGIVDVAEKYKTQLEEAKGNPENAKKAFDAIKSDTETYIKTQSEADQKAYEAFVEQKKKEFEGHHTTPTH</sequence>
<dbReference type="AlphaFoldDB" id="E3LPJ7"/>
<protein>
    <submittedName>
        <fullName evidence="1">Uncharacterized protein</fullName>
    </submittedName>
</protein>
<dbReference type="Pfam" id="PF14747">
    <property type="entry name" value="DUF4473"/>
    <property type="match status" value="1"/>
</dbReference>
<dbReference type="CTD" id="9811609"/>
<dbReference type="eggNOG" id="ENOG502TI26">
    <property type="taxonomic scope" value="Eukaryota"/>
</dbReference>
<reference evidence="1" key="1">
    <citation type="submission" date="2007-07" db="EMBL/GenBank/DDBJ databases">
        <title>PCAP assembly of the Caenorhabditis remanei genome.</title>
        <authorList>
            <consortium name="The Caenorhabditis remanei Sequencing Consortium"/>
            <person name="Wilson R.K."/>
        </authorList>
    </citation>
    <scope>NUCLEOTIDE SEQUENCE [LARGE SCALE GENOMIC DNA]</scope>
    <source>
        <strain evidence="1">PB4641</strain>
    </source>
</reference>
<dbReference type="OMA" id="KEFEGHH"/>
<keyword evidence="2" id="KW-1185">Reference proteome</keyword>
<dbReference type="GeneID" id="9811609"/>
<proteinExistence type="predicted"/>
<organism evidence="2">
    <name type="scientific">Caenorhabditis remanei</name>
    <name type="common">Caenorhabditis vulgaris</name>
    <dbReference type="NCBI Taxonomy" id="31234"/>
    <lineage>
        <taxon>Eukaryota</taxon>
        <taxon>Metazoa</taxon>
        <taxon>Ecdysozoa</taxon>
        <taxon>Nematoda</taxon>
        <taxon>Chromadorea</taxon>
        <taxon>Rhabditida</taxon>
        <taxon>Rhabditina</taxon>
        <taxon>Rhabditomorpha</taxon>
        <taxon>Rhabditoidea</taxon>
        <taxon>Rhabditidae</taxon>
        <taxon>Peloderinae</taxon>
        <taxon>Caenorhabditis</taxon>
    </lineage>
</organism>
<gene>
    <name evidence="1" type="ORF">CRE_27299</name>
</gene>
<dbReference type="FunCoup" id="E3LPJ7">
    <property type="interactions" value="1764"/>
</dbReference>
<accession>E3LPJ7</accession>